<dbReference type="GO" id="GO:0016567">
    <property type="term" value="P:protein ubiquitination"/>
    <property type="evidence" value="ECO:0007669"/>
    <property type="project" value="InterPro"/>
</dbReference>
<dbReference type="PANTHER" id="PTHR13129:SF4">
    <property type="entry name" value="DDB1- AND CUL4-ASSOCIATED FACTOR 1"/>
    <property type="match status" value="1"/>
</dbReference>
<protein>
    <submittedName>
        <fullName evidence="3">DDB1-and CUL4-associated factor 1 (Trinotate prediction)</fullName>
    </submittedName>
</protein>
<name>A0A6G3MEJ1_HENSL</name>
<evidence type="ECO:0000313" key="3">
    <source>
        <dbReference type="EMBL" id="NDJ92381.1"/>
    </source>
</evidence>
<evidence type="ECO:0000256" key="2">
    <source>
        <dbReference type="ARBA" id="ARBA00023242"/>
    </source>
</evidence>
<dbReference type="InterPro" id="IPR036322">
    <property type="entry name" value="WD40_repeat_dom_sf"/>
</dbReference>
<evidence type="ECO:0000256" key="1">
    <source>
        <dbReference type="ARBA" id="ARBA00004123"/>
    </source>
</evidence>
<proteinExistence type="predicted"/>
<dbReference type="Gene3D" id="2.130.10.10">
    <property type="entry name" value="YVTN repeat-like/Quinoprotein amine dehydrogenase"/>
    <property type="match status" value="1"/>
</dbReference>
<dbReference type="GO" id="GO:0080008">
    <property type="term" value="C:Cul4-RING E3 ubiquitin ligase complex"/>
    <property type="evidence" value="ECO:0007669"/>
    <property type="project" value="TreeGrafter"/>
</dbReference>
<dbReference type="PANTHER" id="PTHR13129">
    <property type="entry name" value="VPRBP PROTEIN-RELATED"/>
    <property type="match status" value="1"/>
</dbReference>
<sequence>MEYDKKYLLPKDMPFKQDGDTSTQNNFVHDQSHEGYNKNLTVNIDFQHHNNIKLYSSILNAIHMENKYKDKSPQLKTRKANYSPINKIHLLHNQKICKKHIKNDNDLYIYKSLFNDFGHTTIYYKNCDCQPNVAKFTIDNKILVAGIDCLKLYKNNIAKASYKTVEKEIYHIDCSNNGELILASRKLLSLYTQIWSYDQISSSSVIFSSQTYSEIATAKFGNQNTHIFGINAKLNINMYDINNATILREYKNDEANSYDIHNTIELNDNDSVILYNGDLYCTRSGIKIHTFDKLTQYSAGIFMPFDKTVLISNQLFDLRTLRMLECLENLKDLKFKRTHNDNILLGCSIIKKNLIKNYADYINEWCYTHGFYDKSISIYESNTFTELKKFEFDSIITDVDISRDLTKIIVCKKYANVDDNMEKSYSFTVLTSGKKSIVNIY</sequence>
<keyword evidence="2" id="KW-0539">Nucleus</keyword>
<comment type="subcellular location">
    <subcellularLocation>
        <location evidence="1">Nucleus</location>
    </subcellularLocation>
</comment>
<dbReference type="InterPro" id="IPR033270">
    <property type="entry name" value="VPRBP/DCAF1"/>
</dbReference>
<dbReference type="InterPro" id="IPR015943">
    <property type="entry name" value="WD40/YVTN_repeat-like_dom_sf"/>
</dbReference>
<organism evidence="3">
    <name type="scientific">Henneguya salminicola</name>
    <name type="common">Myxosporean</name>
    <dbReference type="NCBI Taxonomy" id="69463"/>
    <lineage>
        <taxon>Eukaryota</taxon>
        <taxon>Metazoa</taxon>
        <taxon>Cnidaria</taxon>
        <taxon>Myxozoa</taxon>
        <taxon>Myxosporea</taxon>
        <taxon>Bivalvulida</taxon>
        <taxon>Platysporina</taxon>
        <taxon>Myxobolidae</taxon>
        <taxon>Henneguya</taxon>
    </lineage>
</organism>
<dbReference type="AlphaFoldDB" id="A0A6G3MEJ1"/>
<accession>A0A6G3MEJ1</accession>
<reference evidence="3" key="1">
    <citation type="submission" date="2018-11" db="EMBL/GenBank/DDBJ databases">
        <title>Henneguya salminicola genome and transcriptome.</title>
        <authorList>
            <person name="Yahalomi D."/>
            <person name="Atkinson S.D."/>
            <person name="Neuhof M."/>
            <person name="Chang E.S."/>
            <person name="Philippe H."/>
            <person name="Cartwright P."/>
            <person name="Bartholomew J.L."/>
            <person name="Huchon D."/>
        </authorList>
    </citation>
    <scope>NUCLEOTIDE SEQUENCE</scope>
    <source>
        <strain evidence="3">Hz1</strain>
        <tissue evidence="3">Whole</tissue>
    </source>
</reference>
<dbReference type="SUPFAM" id="SSF50978">
    <property type="entry name" value="WD40 repeat-like"/>
    <property type="match status" value="1"/>
</dbReference>
<dbReference type="EMBL" id="GHBP01000585">
    <property type="protein sequence ID" value="NDJ92381.1"/>
    <property type="molecule type" value="Transcribed_RNA"/>
</dbReference>
<dbReference type="GO" id="GO:0005634">
    <property type="term" value="C:nucleus"/>
    <property type="evidence" value="ECO:0007669"/>
    <property type="project" value="UniProtKB-SubCell"/>
</dbReference>